<comment type="caution">
    <text evidence="1">The sequence shown here is derived from an EMBL/GenBank/DDBJ whole genome shotgun (WGS) entry which is preliminary data.</text>
</comment>
<dbReference type="AlphaFoldDB" id="A0A9D1WA86"/>
<dbReference type="Proteomes" id="UP000824156">
    <property type="component" value="Unassembled WGS sequence"/>
</dbReference>
<reference evidence="1" key="1">
    <citation type="journal article" date="2021" name="PeerJ">
        <title>Extensive microbial diversity within the chicken gut microbiome revealed by metagenomics and culture.</title>
        <authorList>
            <person name="Gilroy R."/>
            <person name="Ravi A."/>
            <person name="Getino M."/>
            <person name="Pursley I."/>
            <person name="Horton D.L."/>
            <person name="Alikhan N.F."/>
            <person name="Baker D."/>
            <person name="Gharbi K."/>
            <person name="Hall N."/>
            <person name="Watson M."/>
            <person name="Adriaenssens E.M."/>
            <person name="Foster-Nyarko E."/>
            <person name="Jarju S."/>
            <person name="Secka A."/>
            <person name="Antonio M."/>
            <person name="Oren A."/>
            <person name="Chaudhuri R.R."/>
            <person name="La Ragione R."/>
            <person name="Hildebrand F."/>
            <person name="Pallen M.J."/>
        </authorList>
    </citation>
    <scope>NUCLEOTIDE SEQUENCE</scope>
    <source>
        <strain evidence="1">1719</strain>
    </source>
</reference>
<evidence type="ECO:0000313" key="2">
    <source>
        <dbReference type="Proteomes" id="UP000824156"/>
    </source>
</evidence>
<sequence>MTIKKHRFLLVIALVAITLIAFPDASLGQEIEVENSIEIDDLQIDVKSAKIDTAGNAIVELFLISYKKNPRELKVNTFSSTLLDEKLNEHFYSEMQMGNVLVLFEQKQNYINYLIHTKPVLLKIQVNNWPEDAALSYAKFVFQESGKEGKFLETLIPLQKD</sequence>
<proteinExistence type="predicted"/>
<evidence type="ECO:0000313" key="1">
    <source>
        <dbReference type="EMBL" id="HIX55323.1"/>
    </source>
</evidence>
<protein>
    <submittedName>
        <fullName evidence="1">Uncharacterized protein</fullName>
    </submittedName>
</protein>
<gene>
    <name evidence="1" type="ORF">H9853_09865</name>
</gene>
<accession>A0A9D1WA86</accession>
<reference evidence="1" key="2">
    <citation type="submission" date="2021-04" db="EMBL/GenBank/DDBJ databases">
        <authorList>
            <person name="Gilroy R."/>
        </authorList>
    </citation>
    <scope>NUCLEOTIDE SEQUENCE</scope>
    <source>
        <strain evidence="1">1719</strain>
    </source>
</reference>
<organism evidence="1 2">
    <name type="scientific">Candidatus Sphingobacterium stercoripullorum</name>
    <dbReference type="NCBI Taxonomy" id="2838759"/>
    <lineage>
        <taxon>Bacteria</taxon>
        <taxon>Pseudomonadati</taxon>
        <taxon>Bacteroidota</taxon>
        <taxon>Sphingobacteriia</taxon>
        <taxon>Sphingobacteriales</taxon>
        <taxon>Sphingobacteriaceae</taxon>
        <taxon>Sphingobacterium</taxon>
    </lineage>
</organism>
<name>A0A9D1WA86_9SPHI</name>
<dbReference type="EMBL" id="DXEZ01000272">
    <property type="protein sequence ID" value="HIX55323.1"/>
    <property type="molecule type" value="Genomic_DNA"/>
</dbReference>